<evidence type="ECO:0000256" key="1">
    <source>
        <dbReference type="SAM" id="Phobius"/>
    </source>
</evidence>
<name>A0A3A4QX14_9BACT</name>
<keyword evidence="1" id="KW-1133">Transmembrane helix</keyword>
<sequence length="73" mass="8248">MQAQFAKIFLIAGIILLAVGLYFLAGGKIEFLGRLPGDIHIEKENFKLYIPIMSGLVISVLVTLIMWIIRLFR</sequence>
<protein>
    <submittedName>
        <fullName evidence="2">DUF2905 domain-containing protein</fullName>
    </submittedName>
</protein>
<proteinExistence type="predicted"/>
<feature type="transmembrane region" description="Helical" evidence="1">
    <location>
        <begin position="46"/>
        <end position="69"/>
    </location>
</feature>
<dbReference type="PANTHER" id="PTHR36443">
    <property type="entry name" value="BSR5223 PROTEIN"/>
    <property type="match status" value="1"/>
</dbReference>
<feature type="transmembrane region" description="Helical" evidence="1">
    <location>
        <begin position="6"/>
        <end position="25"/>
    </location>
</feature>
<dbReference type="EMBL" id="QZJZ01000083">
    <property type="protein sequence ID" value="RJP57292.1"/>
    <property type="molecule type" value="Genomic_DNA"/>
</dbReference>
<dbReference type="InterPro" id="IPR021320">
    <property type="entry name" value="DUF2905"/>
</dbReference>
<gene>
    <name evidence="2" type="ORF">C4541_10555</name>
</gene>
<comment type="caution">
    <text evidence="2">The sequence shown here is derived from an EMBL/GenBank/DDBJ whole genome shotgun (WGS) entry which is preliminary data.</text>
</comment>
<evidence type="ECO:0000313" key="3">
    <source>
        <dbReference type="Proteomes" id="UP000266426"/>
    </source>
</evidence>
<keyword evidence="1" id="KW-0812">Transmembrane</keyword>
<keyword evidence="1" id="KW-0472">Membrane</keyword>
<dbReference type="PANTHER" id="PTHR36443:SF1">
    <property type="entry name" value="BSR5223 PROTEIN"/>
    <property type="match status" value="1"/>
</dbReference>
<dbReference type="AlphaFoldDB" id="A0A3A4QX14"/>
<evidence type="ECO:0000313" key="2">
    <source>
        <dbReference type="EMBL" id="RJP57292.1"/>
    </source>
</evidence>
<dbReference type="Proteomes" id="UP000266426">
    <property type="component" value="Unassembled WGS sequence"/>
</dbReference>
<dbReference type="Pfam" id="PF11146">
    <property type="entry name" value="DUF2905"/>
    <property type="match status" value="1"/>
</dbReference>
<organism evidence="2 3">
    <name type="scientific">Candidatus Auribacter fodinae</name>
    <dbReference type="NCBI Taxonomy" id="2093366"/>
    <lineage>
        <taxon>Bacteria</taxon>
        <taxon>Pseudomonadati</taxon>
        <taxon>Candidatus Auribacterota</taxon>
        <taxon>Candidatus Auribacteria</taxon>
        <taxon>Candidatus Auribacterales</taxon>
        <taxon>Candidatus Auribacteraceae</taxon>
        <taxon>Candidatus Auribacter</taxon>
    </lineage>
</organism>
<reference evidence="2 3" key="1">
    <citation type="journal article" date="2017" name="ISME J.">
        <title>Energy and carbon metabolisms in a deep terrestrial subsurface fluid microbial community.</title>
        <authorList>
            <person name="Momper L."/>
            <person name="Jungbluth S.P."/>
            <person name="Lee M.D."/>
            <person name="Amend J.P."/>
        </authorList>
    </citation>
    <scope>NUCLEOTIDE SEQUENCE [LARGE SCALE GENOMIC DNA]</scope>
    <source>
        <strain evidence="2">SURF_26</strain>
    </source>
</reference>
<accession>A0A3A4QX14</accession>